<gene>
    <name evidence="1" type="ORF">IFM89_039308</name>
</gene>
<protein>
    <submittedName>
        <fullName evidence="1">Uncharacterized protein</fullName>
    </submittedName>
</protein>
<accession>A0A835M375</accession>
<sequence length="152" mass="16457">MSLGYLEVLFNHDEDDESYGGLITHSQSYHPASLPNPFFGFVLDPNGKVVLVCPEADSYHWEGYAIQEDVFKFGEKRNGIKPDGKKKFISQPEGSKIVAMVGDGINDTAALAALDIGVAMGGSEKYQKDQNKIGLAMVDPNLEESSSSTIIG</sequence>
<dbReference type="AlphaFoldDB" id="A0A835M375"/>
<comment type="caution">
    <text evidence="1">The sequence shown here is derived from an EMBL/GenBank/DDBJ whole genome shotgun (WGS) entry which is preliminary data.</text>
</comment>
<reference evidence="1 2" key="1">
    <citation type="submission" date="2020-10" db="EMBL/GenBank/DDBJ databases">
        <title>The Coptis chinensis genome and diversification of protoberbering-type alkaloids.</title>
        <authorList>
            <person name="Wang B."/>
            <person name="Shu S."/>
            <person name="Song C."/>
            <person name="Liu Y."/>
        </authorList>
    </citation>
    <scope>NUCLEOTIDE SEQUENCE [LARGE SCALE GENOMIC DNA]</scope>
    <source>
        <strain evidence="1">HL-2020</strain>
        <tissue evidence="1">Leaf</tissue>
    </source>
</reference>
<dbReference type="OrthoDB" id="432719at2759"/>
<dbReference type="InterPro" id="IPR023214">
    <property type="entry name" value="HAD_sf"/>
</dbReference>
<organism evidence="1 2">
    <name type="scientific">Coptis chinensis</name>
    <dbReference type="NCBI Taxonomy" id="261450"/>
    <lineage>
        <taxon>Eukaryota</taxon>
        <taxon>Viridiplantae</taxon>
        <taxon>Streptophyta</taxon>
        <taxon>Embryophyta</taxon>
        <taxon>Tracheophyta</taxon>
        <taxon>Spermatophyta</taxon>
        <taxon>Magnoliopsida</taxon>
        <taxon>Ranunculales</taxon>
        <taxon>Ranunculaceae</taxon>
        <taxon>Coptidoideae</taxon>
        <taxon>Coptis</taxon>
    </lineage>
</organism>
<keyword evidence="2" id="KW-1185">Reference proteome</keyword>
<dbReference type="EMBL" id="JADFTS010000003">
    <property type="protein sequence ID" value="KAF9617993.1"/>
    <property type="molecule type" value="Genomic_DNA"/>
</dbReference>
<dbReference type="Proteomes" id="UP000631114">
    <property type="component" value="Unassembled WGS sequence"/>
</dbReference>
<dbReference type="Gene3D" id="3.40.50.1000">
    <property type="entry name" value="HAD superfamily/HAD-like"/>
    <property type="match status" value="1"/>
</dbReference>
<proteinExistence type="predicted"/>
<dbReference type="InterPro" id="IPR036412">
    <property type="entry name" value="HAD-like_sf"/>
</dbReference>
<dbReference type="SUPFAM" id="SSF56784">
    <property type="entry name" value="HAD-like"/>
    <property type="match status" value="1"/>
</dbReference>
<evidence type="ECO:0000313" key="1">
    <source>
        <dbReference type="EMBL" id="KAF9617993.1"/>
    </source>
</evidence>
<evidence type="ECO:0000313" key="2">
    <source>
        <dbReference type="Proteomes" id="UP000631114"/>
    </source>
</evidence>
<name>A0A835M375_9MAGN</name>